<feature type="transmembrane region" description="Helical" evidence="1">
    <location>
        <begin position="205"/>
        <end position="226"/>
    </location>
</feature>
<feature type="non-terminal residue" evidence="3">
    <location>
        <position position="279"/>
    </location>
</feature>
<dbReference type="AlphaFoldDB" id="X1F8M8"/>
<gene>
    <name evidence="3" type="ORF">S03H2_20958</name>
</gene>
<dbReference type="Pfam" id="PF12773">
    <property type="entry name" value="DZR"/>
    <property type="match status" value="1"/>
</dbReference>
<evidence type="ECO:0000256" key="1">
    <source>
        <dbReference type="SAM" id="Phobius"/>
    </source>
</evidence>
<feature type="transmembrane region" description="Helical" evidence="1">
    <location>
        <begin position="181"/>
        <end position="199"/>
    </location>
</feature>
<name>X1F8M8_9ZZZZ</name>
<protein>
    <recommendedName>
        <fullName evidence="2">DZANK-type domain-containing protein</fullName>
    </recommendedName>
</protein>
<feature type="domain" description="DZANK-type" evidence="2">
    <location>
        <begin position="11"/>
        <end position="69"/>
    </location>
</feature>
<organism evidence="3">
    <name type="scientific">marine sediment metagenome</name>
    <dbReference type="NCBI Taxonomy" id="412755"/>
    <lineage>
        <taxon>unclassified sequences</taxon>
        <taxon>metagenomes</taxon>
        <taxon>ecological metagenomes</taxon>
    </lineage>
</organism>
<sequence>DNLTVGIKLICSNCGAHLEKDDKFCVNCGQSVFNNPKTKTEHNFNSQDRQCPKCHKVVNVDDKFCINCGHSLQQTLSNSNDNIASHTYSNTKPEIENETADHIRLTEEAKHLFNNTTKSIGRLAGNDESLKLNLRDMFSEVFKSHTKDEADDVFIAGTKRTTPHINEVSEEWGRPWVFSRVFLALGITFLALWILTNIFDNANAIPGMIFIGALLVPISGLIFFFESNAFKNISIFDVMRMFFIGGVLSLISTMILYQFVTFSTESQYYGIMTITDAFI</sequence>
<feature type="transmembrane region" description="Helical" evidence="1">
    <location>
        <begin position="238"/>
        <end position="260"/>
    </location>
</feature>
<feature type="non-terminal residue" evidence="3">
    <location>
        <position position="1"/>
    </location>
</feature>
<keyword evidence="1" id="KW-0812">Transmembrane</keyword>
<keyword evidence="1" id="KW-0472">Membrane</keyword>
<reference evidence="3" key="1">
    <citation type="journal article" date="2014" name="Front. Microbiol.">
        <title>High frequency of phylogenetically diverse reductive dehalogenase-homologous genes in deep subseafloor sedimentary metagenomes.</title>
        <authorList>
            <person name="Kawai M."/>
            <person name="Futagami T."/>
            <person name="Toyoda A."/>
            <person name="Takaki Y."/>
            <person name="Nishi S."/>
            <person name="Hori S."/>
            <person name="Arai W."/>
            <person name="Tsubouchi T."/>
            <person name="Morono Y."/>
            <person name="Uchiyama I."/>
            <person name="Ito T."/>
            <person name="Fujiyama A."/>
            <person name="Inagaki F."/>
            <person name="Takami H."/>
        </authorList>
    </citation>
    <scope>NUCLEOTIDE SEQUENCE</scope>
    <source>
        <strain evidence="3">Expedition CK06-06</strain>
    </source>
</reference>
<keyword evidence="1" id="KW-1133">Transmembrane helix</keyword>
<evidence type="ECO:0000259" key="2">
    <source>
        <dbReference type="Pfam" id="PF12773"/>
    </source>
</evidence>
<evidence type="ECO:0000313" key="3">
    <source>
        <dbReference type="EMBL" id="GAH41312.1"/>
    </source>
</evidence>
<dbReference type="EMBL" id="BARU01011111">
    <property type="protein sequence ID" value="GAH41312.1"/>
    <property type="molecule type" value="Genomic_DNA"/>
</dbReference>
<accession>X1F8M8</accession>
<proteinExistence type="predicted"/>
<comment type="caution">
    <text evidence="3">The sequence shown here is derived from an EMBL/GenBank/DDBJ whole genome shotgun (WGS) entry which is preliminary data.</text>
</comment>
<dbReference type="InterPro" id="IPR025874">
    <property type="entry name" value="DZR"/>
</dbReference>